<dbReference type="InterPro" id="IPR036431">
    <property type="entry name" value="ARID_dom_sf"/>
</dbReference>
<keyword evidence="4" id="KW-1185">Reference proteome</keyword>
<feature type="compositionally biased region" description="Basic and acidic residues" evidence="1">
    <location>
        <begin position="352"/>
        <end position="362"/>
    </location>
</feature>
<feature type="compositionally biased region" description="Gly residues" evidence="1">
    <location>
        <begin position="368"/>
        <end position="385"/>
    </location>
</feature>
<proteinExistence type="predicted"/>
<dbReference type="Pfam" id="PF01388">
    <property type="entry name" value="ARID"/>
    <property type="match status" value="1"/>
</dbReference>
<dbReference type="Proteomes" id="UP001054857">
    <property type="component" value="Unassembled WGS sequence"/>
</dbReference>
<dbReference type="InterPro" id="IPR010919">
    <property type="entry name" value="SAND-like_dom_sf"/>
</dbReference>
<gene>
    <name evidence="3" type="ORF">Agub_g10121</name>
</gene>
<feature type="region of interest" description="Disordered" evidence="1">
    <location>
        <begin position="242"/>
        <end position="277"/>
    </location>
</feature>
<dbReference type="SUPFAM" id="SSF63763">
    <property type="entry name" value="SAND domain-like"/>
    <property type="match status" value="1"/>
</dbReference>
<dbReference type="SUPFAM" id="SSF46774">
    <property type="entry name" value="ARID-like"/>
    <property type="match status" value="1"/>
</dbReference>
<dbReference type="Pfam" id="PF01342">
    <property type="entry name" value="SAND"/>
    <property type="match status" value="1"/>
</dbReference>
<protein>
    <recommendedName>
        <fullName evidence="2">ARID domain-containing protein</fullName>
    </recommendedName>
</protein>
<dbReference type="SMART" id="SM00501">
    <property type="entry name" value="BRIGHT"/>
    <property type="match status" value="1"/>
</dbReference>
<dbReference type="InterPro" id="IPR001606">
    <property type="entry name" value="ARID_dom"/>
</dbReference>
<feature type="region of interest" description="Disordered" evidence="1">
    <location>
        <begin position="301"/>
        <end position="456"/>
    </location>
</feature>
<sequence length="484" mass="50662">MDAPVTGPAQIPATVEVICGTLRGTYDVAKTKILYLSQHGGIREATPTEFERLGGRQATKKWKQSIRVVDSNGQAGKSLGEWLAGTAGTAGEGQRHALAWLSLGQRNGGGSAEGGEGGRGSQQQLQPQQDSAHVRELFLQQLLDFLSGRIDNPGAGPGSLQAAGGELGPVTMGSHSFDLRRVYTVVSGMGGYTAVQAAQNGWEKVAAALGLETAKPNGACACRSVYEHYLLRAERLEKAREAAGLPPFPPPPSRHESPGSPSGSEQSPPARGGHHAHPLSLQVHHHQQQQHQHLDRYAVSERPAVSQQRTHSPGPPPPYASRRAPPPMAPAAALQWTGSSRSAGGGFGGSGGHDRRSLDDMRYSSGVSGYGGRSPYGAGNGGGGRNADRYDPFLGGDGSGVYDGPSRPMYDAPPGRGGGGGSMYDRGPAGRGHYDGPGRDGPYDGPDRGRGYDGLPLVRREGYDVMGGRGGYDAGVRRQYDNGN</sequence>
<feature type="compositionally biased region" description="Gly residues" evidence="1">
    <location>
        <begin position="106"/>
        <end position="120"/>
    </location>
</feature>
<feature type="non-terminal residue" evidence="3">
    <location>
        <position position="484"/>
    </location>
</feature>
<dbReference type="AlphaFoldDB" id="A0AAD3DYT5"/>
<reference evidence="3 4" key="1">
    <citation type="journal article" date="2021" name="Sci. Rep.">
        <title>Genome sequencing of the multicellular alga Astrephomene provides insights into convergent evolution of germ-soma differentiation.</title>
        <authorList>
            <person name="Yamashita S."/>
            <person name="Yamamoto K."/>
            <person name="Matsuzaki R."/>
            <person name="Suzuki S."/>
            <person name="Yamaguchi H."/>
            <person name="Hirooka S."/>
            <person name="Minakuchi Y."/>
            <person name="Miyagishima S."/>
            <person name="Kawachi M."/>
            <person name="Toyoda A."/>
            <person name="Nozaki H."/>
        </authorList>
    </citation>
    <scope>NUCLEOTIDE SEQUENCE [LARGE SCALE GENOMIC DNA]</scope>
    <source>
        <strain evidence="3 4">NIES-4017</strain>
    </source>
</reference>
<evidence type="ECO:0000256" key="1">
    <source>
        <dbReference type="SAM" id="MobiDB-lite"/>
    </source>
</evidence>
<evidence type="ECO:0000313" key="4">
    <source>
        <dbReference type="Proteomes" id="UP001054857"/>
    </source>
</evidence>
<feature type="compositionally biased region" description="Low complexity" evidence="1">
    <location>
        <begin position="330"/>
        <end position="342"/>
    </location>
</feature>
<dbReference type="PROSITE" id="PS51011">
    <property type="entry name" value="ARID"/>
    <property type="match status" value="1"/>
</dbReference>
<accession>A0AAD3DYT5</accession>
<name>A0AAD3DYT5_9CHLO</name>
<feature type="domain" description="ARID" evidence="2">
    <location>
        <begin position="132"/>
        <end position="238"/>
    </location>
</feature>
<feature type="compositionally biased region" description="Basic and acidic residues" evidence="1">
    <location>
        <begin position="432"/>
        <end position="451"/>
    </location>
</feature>
<dbReference type="Gene3D" id="1.10.150.60">
    <property type="entry name" value="ARID DNA-binding domain"/>
    <property type="match status" value="1"/>
</dbReference>
<dbReference type="CDD" id="cd16100">
    <property type="entry name" value="ARID"/>
    <property type="match status" value="1"/>
</dbReference>
<evidence type="ECO:0000259" key="2">
    <source>
        <dbReference type="PROSITE" id="PS51011"/>
    </source>
</evidence>
<evidence type="ECO:0000313" key="3">
    <source>
        <dbReference type="EMBL" id="GFR48256.1"/>
    </source>
</evidence>
<feature type="compositionally biased region" description="Low complexity" evidence="1">
    <location>
        <begin position="258"/>
        <end position="269"/>
    </location>
</feature>
<dbReference type="InterPro" id="IPR000770">
    <property type="entry name" value="SAND_dom"/>
</dbReference>
<dbReference type="EMBL" id="BMAR01000022">
    <property type="protein sequence ID" value="GFR48256.1"/>
    <property type="molecule type" value="Genomic_DNA"/>
</dbReference>
<feature type="region of interest" description="Disordered" evidence="1">
    <location>
        <begin position="105"/>
        <end position="130"/>
    </location>
</feature>
<feature type="compositionally biased region" description="Pro residues" evidence="1">
    <location>
        <begin position="313"/>
        <end position="329"/>
    </location>
</feature>
<organism evidence="3 4">
    <name type="scientific">Astrephomene gubernaculifera</name>
    <dbReference type="NCBI Taxonomy" id="47775"/>
    <lineage>
        <taxon>Eukaryota</taxon>
        <taxon>Viridiplantae</taxon>
        <taxon>Chlorophyta</taxon>
        <taxon>core chlorophytes</taxon>
        <taxon>Chlorophyceae</taxon>
        <taxon>CS clade</taxon>
        <taxon>Chlamydomonadales</taxon>
        <taxon>Astrephomenaceae</taxon>
        <taxon>Astrephomene</taxon>
    </lineage>
</organism>
<dbReference type="Gene3D" id="3.10.390.10">
    <property type="entry name" value="SAND domain-like"/>
    <property type="match status" value="1"/>
</dbReference>
<dbReference type="GO" id="GO:0003677">
    <property type="term" value="F:DNA binding"/>
    <property type="evidence" value="ECO:0007669"/>
    <property type="project" value="InterPro"/>
</dbReference>
<comment type="caution">
    <text evidence="3">The sequence shown here is derived from an EMBL/GenBank/DDBJ whole genome shotgun (WGS) entry which is preliminary data.</text>
</comment>